<keyword evidence="1" id="KW-0472">Membrane</keyword>
<dbReference type="Proteomes" id="UP001237642">
    <property type="component" value="Unassembled WGS sequence"/>
</dbReference>
<evidence type="ECO:0000256" key="1">
    <source>
        <dbReference type="SAM" id="Phobius"/>
    </source>
</evidence>
<feature type="transmembrane region" description="Helical" evidence="1">
    <location>
        <begin position="50"/>
        <end position="72"/>
    </location>
</feature>
<protein>
    <submittedName>
        <fullName evidence="2">Uncharacterized protein</fullName>
    </submittedName>
</protein>
<organism evidence="2 3">
    <name type="scientific">Heracleum sosnowskyi</name>
    <dbReference type="NCBI Taxonomy" id="360622"/>
    <lineage>
        <taxon>Eukaryota</taxon>
        <taxon>Viridiplantae</taxon>
        <taxon>Streptophyta</taxon>
        <taxon>Embryophyta</taxon>
        <taxon>Tracheophyta</taxon>
        <taxon>Spermatophyta</taxon>
        <taxon>Magnoliopsida</taxon>
        <taxon>eudicotyledons</taxon>
        <taxon>Gunneridae</taxon>
        <taxon>Pentapetalae</taxon>
        <taxon>asterids</taxon>
        <taxon>campanulids</taxon>
        <taxon>Apiales</taxon>
        <taxon>Apiaceae</taxon>
        <taxon>Apioideae</taxon>
        <taxon>apioid superclade</taxon>
        <taxon>Tordylieae</taxon>
        <taxon>Tordyliinae</taxon>
        <taxon>Heracleum</taxon>
    </lineage>
</organism>
<feature type="transmembrane region" description="Helical" evidence="1">
    <location>
        <begin position="20"/>
        <end position="38"/>
    </location>
</feature>
<evidence type="ECO:0000313" key="3">
    <source>
        <dbReference type="Proteomes" id="UP001237642"/>
    </source>
</evidence>
<keyword evidence="1" id="KW-1133">Transmembrane helix</keyword>
<sequence length="111" mass="12442">MEKIFNALSADTLTLYSSPLATFIFMFLIIYLFSYFKLFSTWDSKRRADASSSFTSLAHGSPAVILAVFAILQDSQSQSQLAAFTSPNTKFQNMIRSLSWLCSDSRSPCSR</sequence>
<gene>
    <name evidence="2" type="ORF">POM88_028331</name>
</gene>
<proteinExistence type="predicted"/>
<dbReference type="PANTHER" id="PTHR31766">
    <property type="entry name" value="GLABROUS1 ENHANCER-BINDING PROTEIN-LIKE 2"/>
    <property type="match status" value="1"/>
</dbReference>
<reference evidence="2" key="2">
    <citation type="submission" date="2023-05" db="EMBL/GenBank/DDBJ databases">
        <authorList>
            <person name="Schelkunov M.I."/>
        </authorList>
    </citation>
    <scope>NUCLEOTIDE SEQUENCE</scope>
    <source>
        <strain evidence="2">Hsosn_3</strain>
        <tissue evidence="2">Leaf</tissue>
    </source>
</reference>
<accession>A0AAD8MQQ8</accession>
<keyword evidence="3" id="KW-1185">Reference proteome</keyword>
<dbReference type="EMBL" id="JAUIZM010000006">
    <property type="protein sequence ID" value="KAK1381587.1"/>
    <property type="molecule type" value="Genomic_DNA"/>
</dbReference>
<comment type="caution">
    <text evidence="2">The sequence shown here is derived from an EMBL/GenBank/DDBJ whole genome shotgun (WGS) entry which is preliminary data.</text>
</comment>
<name>A0AAD8MQQ8_9APIA</name>
<dbReference type="AlphaFoldDB" id="A0AAD8MQQ8"/>
<evidence type="ECO:0000313" key="2">
    <source>
        <dbReference type="EMBL" id="KAK1381587.1"/>
    </source>
</evidence>
<dbReference type="InterPro" id="IPR040327">
    <property type="entry name" value="At5g14285-like"/>
</dbReference>
<dbReference type="PANTHER" id="PTHR31766:SF8">
    <property type="entry name" value="TLC DOMAIN-CONTAINING PROTEIN"/>
    <property type="match status" value="1"/>
</dbReference>
<keyword evidence="1" id="KW-0812">Transmembrane</keyword>
<reference evidence="2" key="1">
    <citation type="submission" date="2023-02" db="EMBL/GenBank/DDBJ databases">
        <title>Genome of toxic invasive species Heracleum sosnowskyi carries increased number of genes despite the absence of recent whole-genome duplications.</title>
        <authorList>
            <person name="Schelkunov M."/>
            <person name="Shtratnikova V."/>
            <person name="Makarenko M."/>
            <person name="Klepikova A."/>
            <person name="Omelchenko D."/>
            <person name="Novikova G."/>
            <person name="Obukhova E."/>
            <person name="Bogdanov V."/>
            <person name="Penin A."/>
            <person name="Logacheva M."/>
        </authorList>
    </citation>
    <scope>NUCLEOTIDE SEQUENCE</scope>
    <source>
        <strain evidence="2">Hsosn_3</strain>
        <tissue evidence="2">Leaf</tissue>
    </source>
</reference>